<dbReference type="Proteomes" id="UP000276133">
    <property type="component" value="Unassembled WGS sequence"/>
</dbReference>
<dbReference type="STRING" id="10195.A0A3M7SKE0"/>
<dbReference type="PROSITE" id="PS50853">
    <property type="entry name" value="FN3"/>
    <property type="match status" value="9"/>
</dbReference>
<dbReference type="Gene3D" id="2.60.40.10">
    <property type="entry name" value="Immunoglobulins"/>
    <property type="match status" value="13"/>
</dbReference>
<dbReference type="Pfam" id="PF00041">
    <property type="entry name" value="fn3"/>
    <property type="match status" value="1"/>
</dbReference>
<organism evidence="2 3">
    <name type="scientific">Brachionus plicatilis</name>
    <name type="common">Marine rotifer</name>
    <name type="synonym">Brachionus muelleri</name>
    <dbReference type="NCBI Taxonomy" id="10195"/>
    <lineage>
        <taxon>Eukaryota</taxon>
        <taxon>Metazoa</taxon>
        <taxon>Spiralia</taxon>
        <taxon>Gnathifera</taxon>
        <taxon>Rotifera</taxon>
        <taxon>Eurotatoria</taxon>
        <taxon>Monogononta</taxon>
        <taxon>Pseudotrocha</taxon>
        <taxon>Ploima</taxon>
        <taxon>Brachionidae</taxon>
        <taxon>Brachionus</taxon>
    </lineage>
</organism>
<dbReference type="GO" id="GO:0016020">
    <property type="term" value="C:membrane"/>
    <property type="evidence" value="ECO:0007669"/>
    <property type="project" value="UniProtKB-SubCell"/>
</dbReference>
<sequence>MAPLFVPVPTLLKVTQSVLIIKWSKPTNDQIQNGFLTNYILYLNDTEYFYNITSFNISTCAECASNIKDLNNLIPGALYEITLSACTKGGCTNSSVLFVRTLESDPDTSDIKIELVEISFSFLVLNWTRPSRPNGLFRKNALFMNDKLVYEGNLTKFKIENLLPNTFYYFYVQFCNFFSCNSSVPARFRTDETAPQGSLVLEAQAKGSNQIELKWYSSPVKQLKPNGNILYSVFVTGPFLVDSDINNLYQIYKNRLDIVQKMSVNLLNTTVMNTKYGILDRILPNSHYQIQINASNSKGFVLSNKVNVQTFKSGPDFLAAPELVYSNCTCLKVEWSPPLLANSEDLLFSYELVYRKKMVWSESGPIEQPVYDDQIISLFSNKALASFYILTNLSAFTAFSFRLTAANFYGQASSEWSQDFYTQETRPEHQAPITVTNVTSTSVYAKFTQASQPNGFISLFKINVFKYMDELVHIGVISVDNTTNTYNITHLEPFTQYLFVIESCNSVGCAQSPFDKFNLANNIYTRTLPALPQRQPPPVLASLNSYTVQVTWSPPIKINGILKHYVLERIDIKSLLQTQTLRKYKFSALKSTFIDDTDIEPCGLYSYRMFSFNQLGSTASTYVNITVSSSRPLIVTPPIISLLNSSSARFEWSKPITLCNLTKYSLRLKSSVQSLSIDVDASAHTLLVTNLTAFTVYTSTLFACVSVLSDSCSNSLTRNFRTPGDMPDGLGRPVVKMLSPKAVSVEWLEPRFRNGEYLSYQVIRLNVHLNRTENLYSGEQMYYLDMDIETSSYMYRVIYINEFGSGISEWSSVVRTESSVSDLIDNKLRYNFDLELTCPTANLAFVKWNVRENEILFYFKKLFSSTRLNYEEFYIELNENKVESQDFFVQSESLIFLNESRDYTISLVIKIETDSSHVYYLTSEQMSCRTKSLRETYDDTQVDLQRSNNELTVVYKLADLLLRFYDRFEFVLEHKDKVLDVKQVSQKCGQVVLAPVLNNEVYLIKLSVCRQDGCVQFEPRIYSFSTLPPQGLSELSLALSGPTSVRVSWQEVAKPNGYQIKYLVFRRLACISSNSLPDCPNGKVCCGPNTYDPIPGYQCCSNHYYIPLGENEICCASNSDVSYNIGGGNACCGDMPYYNTSTQFCCNSEIKNELANHVQLCPVFPPLPRPCQQYQLVSTQNLTFYLDITLNASTLYQYSLCAQNSFGQTCSTQVHTIRTQVTRPQFFSQFNSQPTSAHSLLLSWHPPLKPNDFTLHFILIRNTRQIYRGKSLQFEDKNVQPDQKYIYSIKACNSAGCVDNLNKIIQSPSFAKAPAPIQSVQVLKSSSNITLKWSLPHPVQKLVLTMPQIDLETEFYFSFESNLTHITIPFQGLSQSVLFSTSVFTLSNSSLSASVINLKPSTHYRFQLIACSGQGCSEPSVGHVTTHPDKISDLKKPFLYALNESVVEILWWQPELNGMLAFYKVYRNDVLVATPRDPSSQLYVYQDTGLEANKLYTYVIEASNGVYALETPPAQIRTPLDSTFSKCNNKTLVVSDSIYFLNILKVRLVQVSDTYLTLSYQNGDWQNLLFCVQPSAGFWIKILLLSKEKGGQSVEFSYPDLTQTVTLFNITGLMANTNYSIRLAINSNYPHKKAVTSAGIFVRTKSPLVTFDSVFYAIKNHSNQVSIRWRVNNAIVDKYHIVWTKFNCTNRIFENMTIDGIQRAGNFFFFNSDIQNEFIFNLVRVVAVNEHGVSESPELNFTTRGGRPMPVFDLRTIQVFSTGLKIRFKSKNFYLSHFAVLLEPVYFRLNRSEVIVPVETECRVNSSYETVVSGLGPYTMYNVTVRAVSFSGLESESEEFLLVNTLESTPKYLRTLHFESFEDNILIKFSEPGQLNGVLTKFNLYMNKKLVFSGRDRHFVCTNLQPFTNYSFGYEACTNMGCSRYKDEIVVRTEPSYPTEIEAPNVVKENGCFVLEIYLPLRMNGVYR</sequence>
<dbReference type="CDD" id="cd00063">
    <property type="entry name" value="FN3"/>
    <property type="match status" value="6"/>
</dbReference>
<feature type="domain" description="Fibronectin type-III" evidence="1">
    <location>
        <begin position="1750"/>
        <end position="1848"/>
    </location>
</feature>
<feature type="domain" description="Fibronectin type-III" evidence="1">
    <location>
        <begin position="6"/>
        <end position="104"/>
    </location>
</feature>
<reference evidence="2 3" key="1">
    <citation type="journal article" date="2018" name="Sci. Rep.">
        <title>Genomic signatures of local adaptation to the degree of environmental predictability in rotifers.</title>
        <authorList>
            <person name="Franch-Gras L."/>
            <person name="Hahn C."/>
            <person name="Garcia-Roger E.M."/>
            <person name="Carmona M.J."/>
            <person name="Serra M."/>
            <person name="Gomez A."/>
        </authorList>
    </citation>
    <scope>NUCLEOTIDE SEQUENCE [LARGE SCALE GENOMIC DNA]</scope>
    <source>
        <strain evidence="2">HYR1</strain>
    </source>
</reference>
<dbReference type="InterPro" id="IPR036116">
    <property type="entry name" value="FN3_sf"/>
</dbReference>
<dbReference type="OrthoDB" id="5984158at2759"/>
<dbReference type="SUPFAM" id="SSF49265">
    <property type="entry name" value="Fibronectin type III"/>
    <property type="match status" value="10"/>
</dbReference>
<feature type="domain" description="Fibronectin type-III" evidence="1">
    <location>
        <begin position="536"/>
        <end position="630"/>
    </location>
</feature>
<dbReference type="InterPro" id="IPR013783">
    <property type="entry name" value="Ig-like_fold"/>
</dbReference>
<dbReference type="EMBL" id="REGN01001200">
    <property type="protein sequence ID" value="RNA36344.1"/>
    <property type="molecule type" value="Genomic_DNA"/>
</dbReference>
<name>A0A3M7SKE0_BRAPC</name>
<accession>A0A3M7SKE0</accession>
<comment type="caution">
    <text evidence="2">The sequence shown here is derived from an EMBL/GenBank/DDBJ whole genome shotgun (WGS) entry which is preliminary data.</text>
</comment>
<dbReference type="PANTHER" id="PTHR46957">
    <property type="entry name" value="CYTOKINE RECEPTOR"/>
    <property type="match status" value="1"/>
</dbReference>
<feature type="domain" description="Fibronectin type-III" evidence="1">
    <location>
        <begin position="1313"/>
        <end position="1430"/>
    </location>
</feature>
<feature type="domain" description="Fibronectin type-III" evidence="1">
    <location>
        <begin position="317"/>
        <end position="428"/>
    </location>
</feature>
<dbReference type="SMART" id="SM00060">
    <property type="entry name" value="FN3"/>
    <property type="match status" value="14"/>
</dbReference>
<evidence type="ECO:0000313" key="3">
    <source>
        <dbReference type="Proteomes" id="UP000276133"/>
    </source>
</evidence>
<dbReference type="InterPro" id="IPR050713">
    <property type="entry name" value="RTP_Phos/Ushers"/>
</dbReference>
<protein>
    <submittedName>
        <fullName evidence="2">Usherin</fullName>
    </submittedName>
</protein>
<feature type="domain" description="Fibronectin type-III" evidence="1">
    <location>
        <begin position="429"/>
        <end position="530"/>
    </location>
</feature>
<dbReference type="InterPro" id="IPR003961">
    <property type="entry name" value="FN3_dom"/>
</dbReference>
<keyword evidence="3" id="KW-1185">Reference proteome</keyword>
<proteinExistence type="predicted"/>
<evidence type="ECO:0000259" key="1">
    <source>
        <dbReference type="PROSITE" id="PS50853"/>
    </source>
</evidence>
<dbReference type="PANTHER" id="PTHR46957:SF3">
    <property type="entry name" value="CYTOKINE RECEPTOR"/>
    <property type="match status" value="1"/>
</dbReference>
<feature type="domain" description="Fibronectin type-III" evidence="1">
    <location>
        <begin position="1849"/>
        <end position="1936"/>
    </location>
</feature>
<feature type="domain" description="Fibronectin type-III" evidence="1">
    <location>
        <begin position="634"/>
        <end position="725"/>
    </location>
</feature>
<feature type="domain" description="Fibronectin type-III" evidence="1">
    <location>
        <begin position="729"/>
        <end position="822"/>
    </location>
</feature>
<gene>
    <name evidence="2" type="ORF">BpHYR1_020752</name>
</gene>
<evidence type="ECO:0000313" key="2">
    <source>
        <dbReference type="EMBL" id="RNA36344.1"/>
    </source>
</evidence>